<dbReference type="AlphaFoldDB" id="A0ABD6CHF1"/>
<keyword evidence="3" id="KW-1185">Reference proteome</keyword>
<gene>
    <name evidence="2" type="ORF">ACFR9U_17865</name>
</gene>
<dbReference type="Gene3D" id="3.10.450.50">
    <property type="match status" value="1"/>
</dbReference>
<dbReference type="RefSeq" id="WP_247378503.1">
    <property type="nucleotide sequence ID" value="NZ_JALLGV010000005.1"/>
</dbReference>
<evidence type="ECO:0000259" key="1">
    <source>
        <dbReference type="Pfam" id="PF13474"/>
    </source>
</evidence>
<reference evidence="2 3" key="1">
    <citation type="journal article" date="2019" name="Int. J. Syst. Evol. Microbiol.">
        <title>The Global Catalogue of Microorganisms (GCM) 10K type strain sequencing project: providing services to taxonomists for standard genome sequencing and annotation.</title>
        <authorList>
            <consortium name="The Broad Institute Genomics Platform"/>
            <consortium name="The Broad Institute Genome Sequencing Center for Infectious Disease"/>
            <person name="Wu L."/>
            <person name="Ma J."/>
        </authorList>
    </citation>
    <scope>NUCLEOTIDE SEQUENCE [LARGE SCALE GENOMIC DNA]</scope>
    <source>
        <strain evidence="2 3">CGMCC 1.12125</strain>
    </source>
</reference>
<feature type="domain" description="SnoaL-like" evidence="1">
    <location>
        <begin position="5"/>
        <end position="112"/>
    </location>
</feature>
<proteinExistence type="predicted"/>
<organism evidence="2 3">
    <name type="scientific">Halorientalis brevis</name>
    <dbReference type="NCBI Taxonomy" id="1126241"/>
    <lineage>
        <taxon>Archaea</taxon>
        <taxon>Methanobacteriati</taxon>
        <taxon>Methanobacteriota</taxon>
        <taxon>Stenosarchaea group</taxon>
        <taxon>Halobacteria</taxon>
        <taxon>Halobacteriales</taxon>
        <taxon>Haloarculaceae</taxon>
        <taxon>Halorientalis</taxon>
    </lineage>
</organism>
<accession>A0ABD6CHF1</accession>
<dbReference type="Proteomes" id="UP001597119">
    <property type="component" value="Unassembled WGS sequence"/>
</dbReference>
<dbReference type="Pfam" id="PF13474">
    <property type="entry name" value="SnoaL_3"/>
    <property type="match status" value="1"/>
</dbReference>
<evidence type="ECO:0000313" key="3">
    <source>
        <dbReference type="Proteomes" id="UP001597119"/>
    </source>
</evidence>
<dbReference type="InterPro" id="IPR037401">
    <property type="entry name" value="SnoaL-like"/>
</dbReference>
<dbReference type="EMBL" id="JBHUDJ010000014">
    <property type="protein sequence ID" value="MFD1588848.1"/>
    <property type="molecule type" value="Genomic_DNA"/>
</dbReference>
<evidence type="ECO:0000313" key="2">
    <source>
        <dbReference type="EMBL" id="MFD1588848.1"/>
    </source>
</evidence>
<name>A0ABD6CHF1_9EURY</name>
<comment type="caution">
    <text evidence="2">The sequence shown here is derived from an EMBL/GenBank/DDBJ whole genome shotgun (WGS) entry which is preliminary data.</text>
</comment>
<sequence>MNAAATIREYYDALRTGDSLAPFFADGETDDEIVKFGISERLVGAHEIATGLREQTETTTDWTVDSRDLRVTERSCHAWFSDDVSMAWTDTNRQIRFEFETRWSGTLEARDEDGAPVADATNREAVDWQFVGMHVSTAGSI</sequence>
<protein>
    <submittedName>
        <fullName evidence="2">Nuclear transport factor 2 family protein</fullName>
    </submittedName>
</protein>